<feature type="transmembrane region" description="Helical" evidence="5">
    <location>
        <begin position="328"/>
        <end position="353"/>
    </location>
</feature>
<keyword evidence="4 5" id="KW-0472">Membrane</keyword>
<dbReference type="PIRSF" id="PIRSF031578">
    <property type="entry name" value="Uncharacterised_Vanz_RDD-cont"/>
    <property type="match status" value="1"/>
</dbReference>
<feature type="transmembrane region" description="Helical" evidence="5">
    <location>
        <begin position="12"/>
        <end position="31"/>
    </location>
</feature>
<evidence type="ECO:0000259" key="6">
    <source>
        <dbReference type="Pfam" id="PF04892"/>
    </source>
</evidence>
<dbReference type="GO" id="GO:0016020">
    <property type="term" value="C:membrane"/>
    <property type="evidence" value="ECO:0007669"/>
    <property type="project" value="UniProtKB-SubCell"/>
</dbReference>
<dbReference type="STRING" id="574376.BAMA_05550"/>
<dbReference type="eggNOG" id="COG4767">
    <property type="taxonomic scope" value="Bacteria"/>
</dbReference>
<feature type="domain" description="VanZ-like" evidence="6">
    <location>
        <begin position="49"/>
        <end position="194"/>
    </location>
</feature>
<dbReference type="PANTHER" id="PTHR36834">
    <property type="entry name" value="MEMBRANE PROTEIN-RELATED"/>
    <property type="match status" value="1"/>
</dbReference>
<evidence type="ECO:0000256" key="5">
    <source>
        <dbReference type="SAM" id="Phobius"/>
    </source>
</evidence>
<feature type="transmembrane region" description="Helical" evidence="5">
    <location>
        <begin position="43"/>
        <end position="63"/>
    </location>
</feature>
<feature type="transmembrane region" description="Helical" evidence="5">
    <location>
        <begin position="177"/>
        <end position="196"/>
    </location>
</feature>
<name>A0A073K8C3_9BACI</name>
<dbReference type="RefSeq" id="WP_034641038.1">
    <property type="nucleotide sequence ID" value="NZ_CBCSJC010000006.1"/>
</dbReference>
<accession>A0A073K8C3</accession>
<dbReference type="OrthoDB" id="4822551at2"/>
<dbReference type="PANTHER" id="PTHR36834:SF1">
    <property type="entry name" value="INTEGRAL MEMBRANE PROTEIN"/>
    <property type="match status" value="1"/>
</dbReference>
<proteinExistence type="predicted"/>
<keyword evidence="2 5" id="KW-0812">Transmembrane</keyword>
<sequence>MSTHLFPIKTAFIIFPVLAVMLLIPFLIFNYRKYGYVNKWRSVILYSLLLYLLNAYFLVILPLPQTYDTCSLQPANTQHMQLIPFYFIGEIGAHTSAIFSQPATYVSLLKEPAFLQVAFNVILTIPFGMYLRYYFRRSFAQTVFFSFCLSIFFEFTQITGLYGIYNCPYRLLDVDDLFSNAFGGIIGYIIAPIFTYSLPKASELDAHINLATKPVGFIRRIIAFQIDWALLSVCITALANLNIIPSLAPYVYKLGLTACFVFLYFIIIPYFTNGKTLGKALLRIHVKGKDDRIAFTELLVRYGLFYFILGGIYSIFSTALMLNENNGLVYGVLSLIFLTLNGLFALHVLVHLFSKEKLLLHERMSGTRNVIVVKETNTD</sequence>
<feature type="domain" description="RDD" evidence="7">
    <location>
        <begin position="216"/>
        <end position="361"/>
    </location>
</feature>
<protein>
    <submittedName>
        <fullName evidence="8">Permease</fullName>
    </submittedName>
</protein>
<dbReference type="AlphaFoldDB" id="A0A073K8C3"/>
<evidence type="ECO:0000256" key="4">
    <source>
        <dbReference type="ARBA" id="ARBA00023136"/>
    </source>
</evidence>
<evidence type="ECO:0000256" key="1">
    <source>
        <dbReference type="ARBA" id="ARBA00004141"/>
    </source>
</evidence>
<feature type="transmembrane region" description="Helical" evidence="5">
    <location>
        <begin position="293"/>
        <end position="316"/>
    </location>
</feature>
<dbReference type="InterPro" id="IPR021192">
    <property type="entry name" value="UCP031578_Vanz/RDD"/>
</dbReference>
<comment type="caution">
    <text evidence="8">The sequence shown here is derived from an EMBL/GenBank/DDBJ whole genome shotgun (WGS) entry which is preliminary data.</text>
</comment>
<dbReference type="eggNOG" id="COG1714">
    <property type="taxonomic scope" value="Bacteria"/>
</dbReference>
<evidence type="ECO:0000256" key="3">
    <source>
        <dbReference type="ARBA" id="ARBA00022989"/>
    </source>
</evidence>
<feature type="transmembrane region" description="Helical" evidence="5">
    <location>
        <begin position="250"/>
        <end position="272"/>
    </location>
</feature>
<dbReference type="InterPro" id="IPR010432">
    <property type="entry name" value="RDD"/>
</dbReference>
<feature type="transmembrane region" description="Helical" evidence="5">
    <location>
        <begin position="113"/>
        <end position="131"/>
    </location>
</feature>
<evidence type="ECO:0000313" key="8">
    <source>
        <dbReference type="EMBL" id="KEK18483.1"/>
    </source>
</evidence>
<dbReference type="Pfam" id="PF04892">
    <property type="entry name" value="VanZ"/>
    <property type="match status" value="1"/>
</dbReference>
<keyword evidence="3 5" id="KW-1133">Transmembrane helix</keyword>
<feature type="transmembrane region" description="Helical" evidence="5">
    <location>
        <begin position="143"/>
        <end position="165"/>
    </location>
</feature>
<gene>
    <name evidence="8" type="ORF">BAMA_05550</name>
</gene>
<comment type="subcellular location">
    <subcellularLocation>
        <location evidence="1">Membrane</location>
        <topology evidence="1">Multi-pass membrane protein</topology>
    </subcellularLocation>
</comment>
<reference evidence="8 9" key="1">
    <citation type="submission" date="2014-06" db="EMBL/GenBank/DDBJ databases">
        <title>Draft genome sequence of Bacillus manliponensis JCM 15802 (MCCC 1A00708).</title>
        <authorList>
            <person name="Lai Q."/>
            <person name="Liu Y."/>
            <person name="Shao Z."/>
        </authorList>
    </citation>
    <scope>NUCLEOTIDE SEQUENCE [LARGE SCALE GENOMIC DNA]</scope>
    <source>
        <strain evidence="8 9">JCM 15802</strain>
    </source>
</reference>
<evidence type="ECO:0000256" key="2">
    <source>
        <dbReference type="ARBA" id="ARBA00022692"/>
    </source>
</evidence>
<dbReference type="EMBL" id="JOTN01000014">
    <property type="protein sequence ID" value="KEK18483.1"/>
    <property type="molecule type" value="Genomic_DNA"/>
</dbReference>
<keyword evidence="9" id="KW-1185">Reference proteome</keyword>
<dbReference type="Pfam" id="PF06271">
    <property type="entry name" value="RDD"/>
    <property type="match status" value="1"/>
</dbReference>
<evidence type="ECO:0000313" key="9">
    <source>
        <dbReference type="Proteomes" id="UP000027822"/>
    </source>
</evidence>
<dbReference type="Proteomes" id="UP000027822">
    <property type="component" value="Unassembled WGS sequence"/>
</dbReference>
<evidence type="ECO:0000259" key="7">
    <source>
        <dbReference type="Pfam" id="PF06271"/>
    </source>
</evidence>
<dbReference type="InterPro" id="IPR053150">
    <property type="entry name" value="Teicoplanin_resist-assoc"/>
</dbReference>
<organism evidence="8 9">
    <name type="scientific">Bacillus manliponensis</name>
    <dbReference type="NCBI Taxonomy" id="574376"/>
    <lineage>
        <taxon>Bacteria</taxon>
        <taxon>Bacillati</taxon>
        <taxon>Bacillota</taxon>
        <taxon>Bacilli</taxon>
        <taxon>Bacillales</taxon>
        <taxon>Bacillaceae</taxon>
        <taxon>Bacillus</taxon>
        <taxon>Bacillus cereus group</taxon>
    </lineage>
</organism>
<dbReference type="InterPro" id="IPR006976">
    <property type="entry name" value="VanZ-like"/>
</dbReference>